<evidence type="ECO:0000256" key="4">
    <source>
        <dbReference type="ARBA" id="ARBA00022679"/>
    </source>
</evidence>
<dbReference type="NCBIfam" id="TIGR00229">
    <property type="entry name" value="sensory_box"/>
    <property type="match status" value="1"/>
</dbReference>
<dbReference type="SUPFAM" id="SSF47384">
    <property type="entry name" value="Homodimeric domain of signal transducing histidine kinase"/>
    <property type="match status" value="1"/>
</dbReference>
<keyword evidence="4" id="KW-0808">Transferase</keyword>
<gene>
    <name evidence="11" type="ORF">LDG_5331</name>
</gene>
<comment type="catalytic activity">
    <reaction evidence="1">
        <text>ATP + protein L-histidine = ADP + protein N-phospho-L-histidine.</text>
        <dbReference type="EC" id="2.7.13.3"/>
    </reaction>
</comment>
<dbReference type="Pfam" id="PF08448">
    <property type="entry name" value="PAS_4"/>
    <property type="match status" value="1"/>
</dbReference>
<evidence type="ECO:0000259" key="9">
    <source>
        <dbReference type="PROSITE" id="PS50109"/>
    </source>
</evidence>
<dbReference type="Gene3D" id="1.10.287.130">
    <property type="match status" value="1"/>
</dbReference>
<evidence type="ECO:0000256" key="6">
    <source>
        <dbReference type="ARBA" id="ARBA00022777"/>
    </source>
</evidence>
<dbReference type="EMBL" id="JH413796">
    <property type="protein sequence ID" value="EHL32734.1"/>
    <property type="molecule type" value="Genomic_DNA"/>
</dbReference>
<dbReference type="InterPro" id="IPR000014">
    <property type="entry name" value="PAS"/>
</dbReference>
<dbReference type="Gene3D" id="3.30.450.20">
    <property type="entry name" value="PAS domain"/>
    <property type="match status" value="1"/>
</dbReference>
<dbReference type="SUPFAM" id="SSF55874">
    <property type="entry name" value="ATPase domain of HSP90 chaperone/DNA topoisomerase II/histidine kinase"/>
    <property type="match status" value="1"/>
</dbReference>
<dbReference type="PANTHER" id="PTHR43065">
    <property type="entry name" value="SENSOR HISTIDINE KINASE"/>
    <property type="match status" value="1"/>
</dbReference>
<name>G9EJG8_9GAMM</name>
<dbReference type="PANTHER" id="PTHR43065:SF10">
    <property type="entry name" value="PEROXIDE STRESS-ACTIVATED HISTIDINE KINASE MAK3"/>
    <property type="match status" value="1"/>
</dbReference>
<dbReference type="RefSeq" id="WP_006869315.1">
    <property type="nucleotide sequence ID" value="NZ_JH413796.1"/>
</dbReference>
<keyword evidence="3" id="KW-0597">Phosphoprotein</keyword>
<accession>G9EJG8</accession>
<dbReference type="FunCoup" id="G9EJG8">
    <property type="interactions" value="162"/>
</dbReference>
<dbReference type="Gene3D" id="3.30.565.10">
    <property type="entry name" value="Histidine kinase-like ATPase, C-terminal domain"/>
    <property type="match status" value="1"/>
</dbReference>
<feature type="domain" description="PAC" evidence="10">
    <location>
        <begin position="120"/>
        <end position="172"/>
    </location>
</feature>
<dbReference type="EC" id="2.7.13.3" evidence="2"/>
<dbReference type="InterPro" id="IPR003594">
    <property type="entry name" value="HATPase_dom"/>
</dbReference>
<organism evidence="11 12">
    <name type="scientific">Legionella drancourtii LLAP12</name>
    <dbReference type="NCBI Taxonomy" id="658187"/>
    <lineage>
        <taxon>Bacteria</taxon>
        <taxon>Pseudomonadati</taxon>
        <taxon>Pseudomonadota</taxon>
        <taxon>Gammaproteobacteria</taxon>
        <taxon>Legionellales</taxon>
        <taxon>Legionellaceae</taxon>
        <taxon>Legionella</taxon>
    </lineage>
</organism>
<dbReference type="GO" id="GO:0005524">
    <property type="term" value="F:ATP binding"/>
    <property type="evidence" value="ECO:0007669"/>
    <property type="project" value="UniProtKB-KW"/>
</dbReference>
<dbReference type="InterPro" id="IPR000700">
    <property type="entry name" value="PAS-assoc_C"/>
</dbReference>
<dbReference type="PROSITE" id="PS50109">
    <property type="entry name" value="HIS_KIN"/>
    <property type="match status" value="1"/>
</dbReference>
<evidence type="ECO:0000313" key="12">
    <source>
        <dbReference type="Proteomes" id="UP000002770"/>
    </source>
</evidence>
<evidence type="ECO:0000256" key="8">
    <source>
        <dbReference type="ARBA" id="ARBA00023012"/>
    </source>
</evidence>
<evidence type="ECO:0000259" key="10">
    <source>
        <dbReference type="PROSITE" id="PS50113"/>
    </source>
</evidence>
<evidence type="ECO:0000256" key="2">
    <source>
        <dbReference type="ARBA" id="ARBA00012438"/>
    </source>
</evidence>
<dbReference type="GO" id="GO:0000155">
    <property type="term" value="F:phosphorelay sensor kinase activity"/>
    <property type="evidence" value="ECO:0007669"/>
    <property type="project" value="InterPro"/>
</dbReference>
<evidence type="ECO:0000313" key="11">
    <source>
        <dbReference type="EMBL" id="EHL32734.1"/>
    </source>
</evidence>
<dbReference type="AlphaFoldDB" id="G9EJG8"/>
<dbReference type="SMART" id="SM00387">
    <property type="entry name" value="HATPase_c"/>
    <property type="match status" value="1"/>
</dbReference>
<keyword evidence="6" id="KW-0418">Kinase</keyword>
<keyword evidence="5" id="KW-0547">Nucleotide-binding</keyword>
<keyword evidence="12" id="KW-1185">Reference proteome</keyword>
<dbReference type="InterPro" id="IPR035965">
    <property type="entry name" value="PAS-like_dom_sf"/>
</dbReference>
<dbReference type="Pfam" id="PF02518">
    <property type="entry name" value="HATPase_c"/>
    <property type="match status" value="1"/>
</dbReference>
<evidence type="ECO:0000256" key="5">
    <source>
        <dbReference type="ARBA" id="ARBA00022741"/>
    </source>
</evidence>
<dbReference type="HOGENOM" id="CLU_616476_0_0_6"/>
<dbReference type="InterPro" id="IPR036890">
    <property type="entry name" value="HATPase_C_sf"/>
</dbReference>
<dbReference type="eggNOG" id="COG2205">
    <property type="taxonomic scope" value="Bacteria"/>
</dbReference>
<protein>
    <recommendedName>
        <fullName evidence="2">histidine kinase</fullName>
        <ecNumber evidence="2">2.7.13.3</ecNumber>
    </recommendedName>
</protein>
<dbReference type="PROSITE" id="PS50113">
    <property type="entry name" value="PAC"/>
    <property type="match status" value="1"/>
</dbReference>
<evidence type="ECO:0000256" key="1">
    <source>
        <dbReference type="ARBA" id="ARBA00000085"/>
    </source>
</evidence>
<dbReference type="STRING" id="658187.LDG_5331"/>
<dbReference type="OrthoDB" id="8573961at2"/>
<keyword evidence="7" id="KW-0067">ATP-binding</keyword>
<reference evidence="11 12" key="1">
    <citation type="journal article" date="2011" name="BMC Genomics">
        <title>Insight into cross-talk between intra-amoebal pathogens.</title>
        <authorList>
            <person name="Gimenez G."/>
            <person name="Bertelli C."/>
            <person name="Moliner C."/>
            <person name="Robert C."/>
            <person name="Raoult D."/>
            <person name="Fournier P.E."/>
            <person name="Greub G."/>
        </authorList>
    </citation>
    <scope>NUCLEOTIDE SEQUENCE [LARGE SCALE GENOMIC DNA]</scope>
    <source>
        <strain evidence="11 12">LLAP12</strain>
    </source>
</reference>
<dbReference type="InParanoid" id="G9EJG8"/>
<keyword evidence="8" id="KW-0902">Two-component regulatory system</keyword>
<dbReference type="InterPro" id="IPR005467">
    <property type="entry name" value="His_kinase_dom"/>
</dbReference>
<dbReference type="InterPro" id="IPR013656">
    <property type="entry name" value="PAS_4"/>
</dbReference>
<dbReference type="CDD" id="cd00082">
    <property type="entry name" value="HisKA"/>
    <property type="match status" value="1"/>
</dbReference>
<evidence type="ECO:0000256" key="7">
    <source>
        <dbReference type="ARBA" id="ARBA00022840"/>
    </source>
</evidence>
<dbReference type="InterPro" id="IPR036097">
    <property type="entry name" value="HisK_dim/P_sf"/>
</dbReference>
<dbReference type="InterPro" id="IPR003661">
    <property type="entry name" value="HisK_dim/P_dom"/>
</dbReference>
<dbReference type="InterPro" id="IPR004358">
    <property type="entry name" value="Sig_transdc_His_kin-like_C"/>
</dbReference>
<feature type="domain" description="Histidine kinase" evidence="9">
    <location>
        <begin position="205"/>
        <end position="444"/>
    </location>
</feature>
<sequence length="444" mass="50148">MSTIKVNYKKKLNTFLKRFSRNKSQYETIISLKKKIQMLEMSQSRTENYINNIIRVIPANIYWKDLNCVILGGNLSHAKHAGFSDPKEVIGKTEHDFVWKEQADEIMKNDRRIMESGVGCQLEEVATLADGKLHTFLTCKDPLRDKDNKVIGIIGVSTDITEFKELQKELLRIKTFAAEVSARASNAKAIAEEEMRKTIMILVGDIVHDLRTPITTIKAVADLLETMFPAFLEIVEEAKNLGSTKVNLLNQNSWDSLLNKTPITYIQDSIVMINDFINTTLAELANAHKAVSSELTRDDLTKNSSRRIINNTLKAYPFSDFEINKIKQNITYDFHFMGNSILSMKLLFNLIKNAFEQIALNGKGEIIISTEKGDDYNLIKIKDTAGGARPEVVSNFFNGYFTTKKNGTGIGLAFCKKTMISFGGDIVCNSVYGEFMEFILKFPV</sequence>
<proteinExistence type="predicted"/>
<dbReference type="Proteomes" id="UP000002770">
    <property type="component" value="Unassembled WGS sequence"/>
</dbReference>
<dbReference type="SUPFAM" id="SSF55785">
    <property type="entry name" value="PYP-like sensor domain (PAS domain)"/>
    <property type="match status" value="1"/>
</dbReference>
<dbReference type="CDD" id="cd00130">
    <property type="entry name" value="PAS"/>
    <property type="match status" value="1"/>
</dbReference>
<evidence type="ECO:0000256" key="3">
    <source>
        <dbReference type="ARBA" id="ARBA00022553"/>
    </source>
</evidence>
<dbReference type="PRINTS" id="PR00344">
    <property type="entry name" value="BCTRLSENSOR"/>
</dbReference>